<dbReference type="EC" id="5.6.2.2" evidence="3"/>
<keyword evidence="6" id="KW-0799">Topoisomerase</keyword>
<protein>
    <recommendedName>
        <fullName evidence="3">DNA topoisomerase (ATP-hydrolyzing)</fullName>
        <ecNumber evidence="3">5.6.2.2</ecNumber>
    </recommendedName>
</protein>
<accession>A0A941EQ91</accession>
<gene>
    <name evidence="10" type="ORF">KDL01_19055</name>
</gene>
<dbReference type="InterPro" id="IPR014721">
    <property type="entry name" value="Ribsml_uS5_D2-typ_fold_subgr"/>
</dbReference>
<dbReference type="GO" id="GO:0006265">
    <property type="term" value="P:DNA topological change"/>
    <property type="evidence" value="ECO:0007669"/>
    <property type="project" value="InterPro"/>
</dbReference>
<dbReference type="EMBL" id="JAGSOG010000093">
    <property type="protein sequence ID" value="MBR7835381.1"/>
    <property type="molecule type" value="Genomic_DNA"/>
</dbReference>
<dbReference type="SUPFAM" id="SSF55874">
    <property type="entry name" value="ATPase domain of HSP90 chaperone/DNA topoisomerase II/histidine kinase"/>
    <property type="match status" value="1"/>
</dbReference>
<dbReference type="GO" id="GO:0003677">
    <property type="term" value="F:DNA binding"/>
    <property type="evidence" value="ECO:0007669"/>
    <property type="project" value="UniProtKB-KW"/>
</dbReference>
<evidence type="ECO:0000256" key="3">
    <source>
        <dbReference type="ARBA" id="ARBA00012895"/>
    </source>
</evidence>
<dbReference type="PANTHER" id="PTHR45866">
    <property type="entry name" value="DNA GYRASE/TOPOISOMERASE SUBUNIT B"/>
    <property type="match status" value="1"/>
</dbReference>
<dbReference type="InterPro" id="IPR001241">
    <property type="entry name" value="Topo_IIA"/>
</dbReference>
<feature type="domain" description="DNA topoisomerase type IIA subunit B" evidence="9">
    <location>
        <begin position="205"/>
        <end position="362"/>
    </location>
</feature>
<dbReference type="CDD" id="cd00822">
    <property type="entry name" value="TopoII_Trans_DNA_gyrase"/>
    <property type="match status" value="1"/>
</dbReference>
<keyword evidence="7" id="KW-0238">DNA-binding</keyword>
<evidence type="ECO:0000259" key="9">
    <source>
        <dbReference type="Pfam" id="PF00204"/>
    </source>
</evidence>
<keyword evidence="4" id="KW-0547">Nucleotide-binding</keyword>
<evidence type="ECO:0000256" key="6">
    <source>
        <dbReference type="ARBA" id="ARBA00023029"/>
    </source>
</evidence>
<evidence type="ECO:0000256" key="5">
    <source>
        <dbReference type="ARBA" id="ARBA00022840"/>
    </source>
</evidence>
<dbReference type="InterPro" id="IPR000565">
    <property type="entry name" value="Topo_IIA_B"/>
</dbReference>
<proteinExistence type="inferred from homology"/>
<name>A0A941EQ91_9ACTN</name>
<comment type="similarity">
    <text evidence="2">Belongs to the type II topoisomerase GyrB family.</text>
</comment>
<dbReference type="Proteomes" id="UP000675781">
    <property type="component" value="Unassembled WGS sequence"/>
</dbReference>
<dbReference type="Pfam" id="PF00204">
    <property type="entry name" value="DNA_gyraseB"/>
    <property type="match status" value="1"/>
</dbReference>
<dbReference type="GO" id="GO:0005524">
    <property type="term" value="F:ATP binding"/>
    <property type="evidence" value="ECO:0007669"/>
    <property type="project" value="UniProtKB-KW"/>
</dbReference>
<dbReference type="InterPro" id="IPR036890">
    <property type="entry name" value="HATPase_C_sf"/>
</dbReference>
<dbReference type="SMART" id="SM00433">
    <property type="entry name" value="TOP2c"/>
    <property type="match status" value="1"/>
</dbReference>
<dbReference type="GO" id="GO:0003918">
    <property type="term" value="F:DNA topoisomerase type II (double strand cut, ATP-hydrolyzing) activity"/>
    <property type="evidence" value="ECO:0007669"/>
    <property type="project" value="UniProtKB-EC"/>
</dbReference>
<keyword evidence="8" id="KW-0413">Isomerase</keyword>
<evidence type="ECO:0000313" key="10">
    <source>
        <dbReference type="EMBL" id="MBR7835381.1"/>
    </source>
</evidence>
<evidence type="ECO:0000256" key="8">
    <source>
        <dbReference type="ARBA" id="ARBA00023235"/>
    </source>
</evidence>
<dbReference type="RefSeq" id="WP_212529875.1">
    <property type="nucleotide sequence ID" value="NZ_JAGSOG010000093.1"/>
</dbReference>
<dbReference type="PRINTS" id="PR01159">
    <property type="entry name" value="DNAGYRASEB"/>
</dbReference>
<comment type="caution">
    <text evidence="10">The sequence shown here is derived from an EMBL/GenBank/DDBJ whole genome shotgun (WGS) entry which is preliminary data.</text>
</comment>
<dbReference type="PRINTS" id="PR00418">
    <property type="entry name" value="TPI2FAMILY"/>
</dbReference>
<keyword evidence="5" id="KW-0067">ATP-binding</keyword>
<comment type="catalytic activity">
    <reaction evidence="1">
        <text>ATP-dependent breakage, passage and rejoining of double-stranded DNA.</text>
        <dbReference type="EC" id="5.6.2.2"/>
    </reaction>
</comment>
<dbReference type="InterPro" id="IPR013506">
    <property type="entry name" value="Topo_IIA_bsu_dom2"/>
</dbReference>
<keyword evidence="11" id="KW-1185">Reference proteome</keyword>
<evidence type="ECO:0000256" key="7">
    <source>
        <dbReference type="ARBA" id="ARBA00023125"/>
    </source>
</evidence>
<evidence type="ECO:0000256" key="4">
    <source>
        <dbReference type="ARBA" id="ARBA00022741"/>
    </source>
</evidence>
<dbReference type="PANTHER" id="PTHR45866:SF1">
    <property type="entry name" value="DNA GYRASE SUBUNIT B, MITOCHONDRIAL"/>
    <property type="match status" value="1"/>
</dbReference>
<evidence type="ECO:0000256" key="1">
    <source>
        <dbReference type="ARBA" id="ARBA00000185"/>
    </source>
</evidence>
<dbReference type="Gene3D" id="3.30.565.10">
    <property type="entry name" value="Histidine kinase-like ATPase, C-terminal domain"/>
    <property type="match status" value="1"/>
</dbReference>
<sequence length="366" mass="40151">MEAVRKRPGMFIGSTGERGLHRLVFEIASCSVNDVLVGRATRVEVTLLPDGGVRVADDGPGLPLDNTTIRGISELEALLTYMHYMPTRGPRYPVLDLLGVGPSVVNALSSRMLAEVQREGVRRVQRYACGVAVAPPADAGPAADTRTAISFWPDPEIFETTRFSFDVLAERFRELAFLYRDLDISLTDERDPAEPRSVRFCFPGGVQDMVAHLDEHDEHLHPDIVAFEQEDPRMEGTMEVALRWRGSGQEQTRSFANSVPTPGGGTHVAGFRNGLEAAVNAYARERGLLTETDPDFSSARIGEGLTAVVSVKLKRPRFEGATHGVLHNAEVLDCVREAVAEQVGKWLTECPQQAALVLDRIAHELT</sequence>
<organism evidence="10 11">
    <name type="scientific">Actinospica durhamensis</name>
    <dbReference type="NCBI Taxonomy" id="1508375"/>
    <lineage>
        <taxon>Bacteria</taxon>
        <taxon>Bacillati</taxon>
        <taxon>Actinomycetota</taxon>
        <taxon>Actinomycetes</taxon>
        <taxon>Catenulisporales</taxon>
        <taxon>Actinospicaceae</taxon>
        <taxon>Actinospica</taxon>
    </lineage>
</organism>
<reference evidence="10" key="1">
    <citation type="submission" date="2021-04" db="EMBL/GenBank/DDBJ databases">
        <title>Genome based classification of Actinospica acidithermotolerans sp. nov., an actinobacterium isolated from an Indonesian hot spring.</title>
        <authorList>
            <person name="Kusuma A.B."/>
            <person name="Putra K.E."/>
            <person name="Nafisah S."/>
            <person name="Loh J."/>
            <person name="Nouioui I."/>
            <person name="Goodfellow M."/>
        </authorList>
    </citation>
    <scope>NUCLEOTIDE SEQUENCE</scope>
    <source>
        <strain evidence="10">CSCA 57</strain>
    </source>
</reference>
<dbReference type="Gene3D" id="3.30.230.10">
    <property type="match status" value="1"/>
</dbReference>
<dbReference type="AlphaFoldDB" id="A0A941EQ91"/>
<dbReference type="SUPFAM" id="SSF54211">
    <property type="entry name" value="Ribosomal protein S5 domain 2-like"/>
    <property type="match status" value="1"/>
</dbReference>
<evidence type="ECO:0000313" key="11">
    <source>
        <dbReference type="Proteomes" id="UP000675781"/>
    </source>
</evidence>
<dbReference type="InterPro" id="IPR020568">
    <property type="entry name" value="Ribosomal_Su5_D2-typ_SF"/>
</dbReference>
<evidence type="ECO:0000256" key="2">
    <source>
        <dbReference type="ARBA" id="ARBA00010708"/>
    </source>
</evidence>